<dbReference type="PANTHER" id="PTHR33908:SF11">
    <property type="entry name" value="MEMBRANE PROTEIN"/>
    <property type="match status" value="1"/>
</dbReference>
<gene>
    <name evidence="9" type="ORF">RAE19_12815</name>
</gene>
<evidence type="ECO:0000313" key="10">
    <source>
        <dbReference type="Proteomes" id="UP001321700"/>
    </source>
</evidence>
<evidence type="ECO:0000256" key="6">
    <source>
        <dbReference type="ARBA" id="ARBA00022989"/>
    </source>
</evidence>
<keyword evidence="4" id="KW-0808">Transferase</keyword>
<feature type="transmembrane region" description="Helical" evidence="8">
    <location>
        <begin position="353"/>
        <end position="370"/>
    </location>
</feature>
<reference evidence="9 10" key="1">
    <citation type="submission" date="2023-08" db="EMBL/GenBank/DDBJ databases">
        <title>Rhodoferax potami sp. nov. and Rhodoferax mekongensis sp. nov., isolated from the Mekong River in Thailand.</title>
        <authorList>
            <person name="Kitikhun S."/>
            <person name="Charoenyingcharoen P."/>
            <person name="Siriarchawattana P."/>
            <person name="Likhitrattanapisal S."/>
            <person name="Nilsakha T."/>
            <person name="Chanpet A."/>
            <person name="Rattanawaree P."/>
            <person name="Ingsriswang S."/>
        </authorList>
    </citation>
    <scope>NUCLEOTIDE SEQUENCE [LARGE SCALE GENOMIC DNA]</scope>
    <source>
        <strain evidence="9 10">TBRC 17660</strain>
    </source>
</reference>
<feature type="transmembrane region" description="Helical" evidence="8">
    <location>
        <begin position="205"/>
        <end position="224"/>
    </location>
</feature>
<feature type="transmembrane region" description="Helical" evidence="8">
    <location>
        <begin position="124"/>
        <end position="145"/>
    </location>
</feature>
<dbReference type="PANTHER" id="PTHR33908">
    <property type="entry name" value="MANNOSYLTRANSFERASE YKCB-RELATED"/>
    <property type="match status" value="1"/>
</dbReference>
<proteinExistence type="predicted"/>
<protein>
    <recommendedName>
        <fullName evidence="11">Glycosyl transferase family 39</fullName>
    </recommendedName>
</protein>
<feature type="transmembrane region" description="Helical" evidence="8">
    <location>
        <begin position="377"/>
        <end position="398"/>
    </location>
</feature>
<feature type="transmembrane region" description="Helical" evidence="8">
    <location>
        <begin position="90"/>
        <end position="112"/>
    </location>
</feature>
<dbReference type="RefSeq" id="WP_313875253.1">
    <property type="nucleotide sequence ID" value="NZ_JAVBIK010000001.1"/>
</dbReference>
<dbReference type="EMBL" id="JAVBIK010000001">
    <property type="protein sequence ID" value="MDT7519580.1"/>
    <property type="molecule type" value="Genomic_DNA"/>
</dbReference>
<evidence type="ECO:0000256" key="4">
    <source>
        <dbReference type="ARBA" id="ARBA00022679"/>
    </source>
</evidence>
<dbReference type="InterPro" id="IPR050297">
    <property type="entry name" value="LipidA_mod_glycosyltrf_83"/>
</dbReference>
<sequence>MPNKQIAPADIAWLALVFIASALYLLGLGGSYAPTNGDEMVYIHIARMTAESDHWLPLQSELVGTRNTKPPLLIWQAMVAGGWGETWSLFALRLPSIAYTFATTALLAFFAYRMSEASSRVRTACVAAALYLLFFSTFRYGRVYLTSAPETFWLALPMWWVLWLRLRASADGSMHRADTTPGPVAYTLFGIAMGLGAAYKSFALVAPAAAALWCAVLLNTPWSWRTALRTTLGCGWSAVLGLGIFALWFVLDPDPASVWQEFVVAENAGKMSSSMGYWQAALSGPYPMWTQLLAYPSNGGLLALPVLGFCLLALRHTGQLRRLSNLSPSLWVLLAWIVVWLVVFTVPNQRSERYVITAMPAVAIAMALVWDRLPRLWFWLTLLITVPALVMLGRISWVMGNLSMASTSEVAITLIAAGAGITAAIAGFCRKSWAGNASLVAVLAVYGCFTLMVQPISKDEAGYSPAIEAQMKGQRVAVPNGFTGQYERYHFQLHGARITPYDAEGRNTGALYPEMPPKERLARLLNEFDAVVWLQEDLNELPSCLPDCTMLAQRWHVKSRHKDGEVTLDNLWQVQDWLFRREWLLTATR</sequence>
<keyword evidence="7 8" id="KW-0472">Membrane</keyword>
<dbReference type="Proteomes" id="UP001321700">
    <property type="component" value="Unassembled WGS sequence"/>
</dbReference>
<feature type="transmembrane region" description="Helical" evidence="8">
    <location>
        <begin position="12"/>
        <end position="33"/>
    </location>
</feature>
<feature type="transmembrane region" description="Helical" evidence="8">
    <location>
        <begin position="292"/>
        <end position="314"/>
    </location>
</feature>
<keyword evidence="5 8" id="KW-0812">Transmembrane</keyword>
<evidence type="ECO:0000256" key="1">
    <source>
        <dbReference type="ARBA" id="ARBA00004651"/>
    </source>
</evidence>
<comment type="subcellular location">
    <subcellularLocation>
        <location evidence="1">Cell membrane</location>
        <topology evidence="1">Multi-pass membrane protein</topology>
    </subcellularLocation>
</comment>
<evidence type="ECO:0000256" key="5">
    <source>
        <dbReference type="ARBA" id="ARBA00022692"/>
    </source>
</evidence>
<keyword evidence="2" id="KW-1003">Cell membrane</keyword>
<feature type="transmembrane region" description="Helical" evidence="8">
    <location>
        <begin position="326"/>
        <end position="347"/>
    </location>
</feature>
<evidence type="ECO:0008006" key="11">
    <source>
        <dbReference type="Google" id="ProtNLM"/>
    </source>
</evidence>
<feature type="transmembrane region" description="Helical" evidence="8">
    <location>
        <begin position="231"/>
        <end position="251"/>
    </location>
</feature>
<feature type="transmembrane region" description="Helical" evidence="8">
    <location>
        <begin position="410"/>
        <end position="429"/>
    </location>
</feature>
<name>A0ABU3KP29_9BURK</name>
<evidence type="ECO:0000256" key="2">
    <source>
        <dbReference type="ARBA" id="ARBA00022475"/>
    </source>
</evidence>
<keyword evidence="3" id="KW-0328">Glycosyltransferase</keyword>
<evidence type="ECO:0000256" key="8">
    <source>
        <dbReference type="SAM" id="Phobius"/>
    </source>
</evidence>
<evidence type="ECO:0000256" key="7">
    <source>
        <dbReference type="ARBA" id="ARBA00023136"/>
    </source>
</evidence>
<keyword evidence="10" id="KW-1185">Reference proteome</keyword>
<comment type="caution">
    <text evidence="9">The sequence shown here is derived from an EMBL/GenBank/DDBJ whole genome shotgun (WGS) entry which is preliminary data.</text>
</comment>
<keyword evidence="6 8" id="KW-1133">Transmembrane helix</keyword>
<evidence type="ECO:0000313" key="9">
    <source>
        <dbReference type="EMBL" id="MDT7519580.1"/>
    </source>
</evidence>
<organism evidence="9 10">
    <name type="scientific">Rhodoferax potami</name>
    <dbReference type="NCBI Taxonomy" id="3068338"/>
    <lineage>
        <taxon>Bacteria</taxon>
        <taxon>Pseudomonadati</taxon>
        <taxon>Pseudomonadota</taxon>
        <taxon>Betaproteobacteria</taxon>
        <taxon>Burkholderiales</taxon>
        <taxon>Comamonadaceae</taxon>
        <taxon>Rhodoferax</taxon>
    </lineage>
</organism>
<accession>A0ABU3KP29</accession>
<feature type="transmembrane region" description="Helical" evidence="8">
    <location>
        <begin position="436"/>
        <end position="456"/>
    </location>
</feature>
<evidence type="ECO:0000256" key="3">
    <source>
        <dbReference type="ARBA" id="ARBA00022676"/>
    </source>
</evidence>